<evidence type="ECO:0000313" key="3">
    <source>
        <dbReference type="Proteomes" id="UP000662904"/>
    </source>
</evidence>
<organism evidence="2 3">
    <name type="scientific">Koleobacter methoxysyntrophicus</name>
    <dbReference type="NCBI Taxonomy" id="2751313"/>
    <lineage>
        <taxon>Bacteria</taxon>
        <taxon>Bacillati</taxon>
        <taxon>Bacillota</taxon>
        <taxon>Clostridia</taxon>
        <taxon>Koleobacterales</taxon>
        <taxon>Koleobacteraceae</taxon>
        <taxon>Koleobacter</taxon>
    </lineage>
</organism>
<keyword evidence="1" id="KW-1133">Transmembrane helix</keyword>
<sequence>MSYLAMIFILFASVYSFSFAKYCWKKQNRIAAVGTVLLTLVSIILPAVMLFFPGKSF</sequence>
<dbReference type="AlphaFoldDB" id="A0A8A0RKF7"/>
<dbReference type="EMBL" id="CP059066">
    <property type="protein sequence ID" value="QSQ08120.1"/>
    <property type="molecule type" value="Genomic_DNA"/>
</dbReference>
<evidence type="ECO:0000256" key="1">
    <source>
        <dbReference type="SAM" id="Phobius"/>
    </source>
</evidence>
<keyword evidence="3" id="KW-1185">Reference proteome</keyword>
<reference evidence="2" key="1">
    <citation type="submission" date="2020-07" db="EMBL/GenBank/DDBJ databases">
        <title>Koleobacter methoxysyntrophicus gen. nov., sp. nov., a novel anaerobic bacterium isolated from deep subsurface oil field and proposal of Koleobacterales ord. nov. in the phylum Firmicutes.</title>
        <authorList>
            <person name="Sakamoto S."/>
            <person name="Tamaki H."/>
        </authorList>
    </citation>
    <scope>NUCLEOTIDE SEQUENCE</scope>
    <source>
        <strain evidence="2">NRmbB1</strain>
    </source>
</reference>
<accession>A0A8A0RKF7</accession>
<name>A0A8A0RKF7_9FIRM</name>
<keyword evidence="1" id="KW-0472">Membrane</keyword>
<feature type="transmembrane region" description="Helical" evidence="1">
    <location>
        <begin position="30"/>
        <end position="52"/>
    </location>
</feature>
<evidence type="ECO:0000313" key="2">
    <source>
        <dbReference type="EMBL" id="QSQ08120.1"/>
    </source>
</evidence>
<gene>
    <name evidence="2" type="ORF">H0A61_00440</name>
</gene>
<proteinExistence type="predicted"/>
<protein>
    <submittedName>
        <fullName evidence="2">Uncharacterized protein</fullName>
    </submittedName>
</protein>
<keyword evidence="1" id="KW-0812">Transmembrane</keyword>
<dbReference type="RefSeq" id="WP_206708353.1">
    <property type="nucleotide sequence ID" value="NZ_CP059066.1"/>
</dbReference>
<dbReference type="Proteomes" id="UP000662904">
    <property type="component" value="Chromosome"/>
</dbReference>
<dbReference type="KEGG" id="kme:H0A61_00440"/>